<dbReference type="GeneID" id="112053556"/>
<dbReference type="KEGG" id="bany:112053556"/>
<dbReference type="RefSeq" id="XP_023948781.2">
    <property type="nucleotide sequence ID" value="XM_024093013.2"/>
</dbReference>
<keyword evidence="4" id="KW-1185">Reference proteome</keyword>
<dbReference type="InterPro" id="IPR003732">
    <property type="entry name" value="Daa-tRNA_deacyls_DTD"/>
</dbReference>
<comment type="catalytic activity">
    <reaction evidence="2">
        <text>glycyl-tRNA(Ala) + H2O = tRNA(Ala) + glycine + H(+)</text>
        <dbReference type="Rhea" id="RHEA:53744"/>
        <dbReference type="Rhea" id="RHEA-COMP:9657"/>
        <dbReference type="Rhea" id="RHEA-COMP:13640"/>
        <dbReference type="ChEBI" id="CHEBI:15377"/>
        <dbReference type="ChEBI" id="CHEBI:15378"/>
        <dbReference type="ChEBI" id="CHEBI:57305"/>
        <dbReference type="ChEBI" id="CHEBI:78442"/>
        <dbReference type="ChEBI" id="CHEBI:78522"/>
        <dbReference type="EC" id="3.1.1.96"/>
    </reaction>
</comment>
<dbReference type="GO" id="GO:0051499">
    <property type="term" value="F:D-aminoacyl-tRNA deacylase activity"/>
    <property type="evidence" value="ECO:0007669"/>
    <property type="project" value="UniProtKB-EC"/>
</dbReference>
<comment type="catalytic activity">
    <reaction evidence="3">
        <text>a D-aminoacyl-tRNA + H2O = a tRNA + a D-alpha-amino acid + H(+)</text>
        <dbReference type="Rhea" id="RHEA:13953"/>
        <dbReference type="Rhea" id="RHEA-COMP:10123"/>
        <dbReference type="Rhea" id="RHEA-COMP:10124"/>
        <dbReference type="ChEBI" id="CHEBI:15377"/>
        <dbReference type="ChEBI" id="CHEBI:15378"/>
        <dbReference type="ChEBI" id="CHEBI:59871"/>
        <dbReference type="ChEBI" id="CHEBI:78442"/>
        <dbReference type="ChEBI" id="CHEBI:79333"/>
        <dbReference type="EC" id="3.1.1.96"/>
    </reaction>
</comment>
<dbReference type="OrthoDB" id="275783at2759"/>
<evidence type="ECO:0000256" key="3">
    <source>
        <dbReference type="ARBA" id="ARBA00048018"/>
    </source>
</evidence>
<dbReference type="GO" id="GO:0005737">
    <property type="term" value="C:cytoplasm"/>
    <property type="evidence" value="ECO:0007669"/>
    <property type="project" value="InterPro"/>
</dbReference>
<evidence type="ECO:0000313" key="5">
    <source>
        <dbReference type="RefSeq" id="XP_023948781.2"/>
    </source>
</evidence>
<organism evidence="4 5">
    <name type="scientific">Bicyclus anynana</name>
    <name type="common">Squinting bush brown butterfly</name>
    <dbReference type="NCBI Taxonomy" id="110368"/>
    <lineage>
        <taxon>Eukaryota</taxon>
        <taxon>Metazoa</taxon>
        <taxon>Ecdysozoa</taxon>
        <taxon>Arthropoda</taxon>
        <taxon>Hexapoda</taxon>
        <taxon>Insecta</taxon>
        <taxon>Pterygota</taxon>
        <taxon>Neoptera</taxon>
        <taxon>Endopterygota</taxon>
        <taxon>Lepidoptera</taxon>
        <taxon>Glossata</taxon>
        <taxon>Ditrysia</taxon>
        <taxon>Papilionoidea</taxon>
        <taxon>Nymphalidae</taxon>
        <taxon>Satyrinae</taxon>
        <taxon>Satyrini</taxon>
        <taxon>Mycalesina</taxon>
        <taxon>Bicyclus</taxon>
    </lineage>
</organism>
<dbReference type="Gene3D" id="3.50.80.10">
    <property type="entry name" value="D-tyrosyl-tRNA(Tyr) deacylase"/>
    <property type="match status" value="1"/>
</dbReference>
<sequence>MKAIIQRVMNASVSVNGEVVSSIGRGALVLIGITSTDNTKDMEYM</sequence>
<name>A0A6J1NZ46_BICAN</name>
<accession>A0A6J1NZ46</accession>
<dbReference type="InterPro" id="IPR023509">
    <property type="entry name" value="DTD-like_sf"/>
</dbReference>
<evidence type="ECO:0000256" key="2">
    <source>
        <dbReference type="ARBA" id="ARBA00047676"/>
    </source>
</evidence>
<dbReference type="AlphaFoldDB" id="A0A6J1NZ46"/>
<dbReference type="Pfam" id="PF02580">
    <property type="entry name" value="Tyr_Deacylase"/>
    <property type="match status" value="1"/>
</dbReference>
<evidence type="ECO:0000256" key="1">
    <source>
        <dbReference type="ARBA" id="ARBA00013056"/>
    </source>
</evidence>
<reference evidence="5" key="1">
    <citation type="submission" date="2025-08" db="UniProtKB">
        <authorList>
            <consortium name="RefSeq"/>
        </authorList>
    </citation>
    <scope>IDENTIFICATION</scope>
</reference>
<gene>
    <name evidence="5" type="primary">LOC112053556</name>
</gene>
<dbReference type="Proteomes" id="UP001652582">
    <property type="component" value="Chromosome 22"/>
</dbReference>
<dbReference type="EC" id="3.1.1.96" evidence="1"/>
<protein>
    <recommendedName>
        <fullName evidence="1">D-aminoacyl-tRNA deacylase</fullName>
        <ecNumber evidence="1">3.1.1.96</ecNumber>
    </recommendedName>
</protein>
<evidence type="ECO:0000313" key="4">
    <source>
        <dbReference type="Proteomes" id="UP001652582"/>
    </source>
</evidence>
<dbReference type="SUPFAM" id="SSF69500">
    <property type="entry name" value="DTD-like"/>
    <property type="match status" value="1"/>
</dbReference>
<proteinExistence type="predicted"/>